<feature type="transmembrane region" description="Helical" evidence="5">
    <location>
        <begin position="226"/>
        <end position="247"/>
    </location>
</feature>
<feature type="transmembrane region" description="Helical" evidence="5">
    <location>
        <begin position="268"/>
        <end position="287"/>
    </location>
</feature>
<feature type="transmembrane region" description="Helical" evidence="5">
    <location>
        <begin position="182"/>
        <end position="202"/>
    </location>
</feature>
<evidence type="ECO:0000256" key="5">
    <source>
        <dbReference type="SAM" id="Phobius"/>
    </source>
</evidence>
<reference evidence="7 8" key="1">
    <citation type="submission" date="2019-12" db="EMBL/GenBank/DDBJ databases">
        <authorList>
            <person name="Sun J.-Q."/>
        </authorList>
    </citation>
    <scope>NUCLEOTIDE SEQUENCE [LARGE SCALE GENOMIC DNA]</scope>
    <source>
        <strain evidence="7 8">JCM 17928</strain>
    </source>
</reference>
<dbReference type="EMBL" id="WOWP01000021">
    <property type="protein sequence ID" value="MUV03446.1"/>
    <property type="molecule type" value="Genomic_DNA"/>
</dbReference>
<evidence type="ECO:0000256" key="2">
    <source>
        <dbReference type="ARBA" id="ARBA00022748"/>
    </source>
</evidence>
<dbReference type="PANTHER" id="PTHR42852">
    <property type="entry name" value="THIOL:DISULFIDE INTERCHANGE PROTEIN DSBE"/>
    <property type="match status" value="1"/>
</dbReference>
<proteinExistence type="predicted"/>
<keyword evidence="5" id="KW-1133">Transmembrane helix</keyword>
<sequence length="735" mass="83712">MQNFITALKAEHLKKKGTGIYILSIILGVISPFIMLLVEYFQSRPKFGGLPYNYYLAFIESCLEPFTVFFFPLLIIITVSRITQLDHKNGGWQLMETQPVNKLSIYFSKFAVIIISMLIAIVSLVVSGYLFAWILSLLIDMPEQATTGFAFTELLLLVTRIFLAGLILVAFQYIISVIISSFIWSVLVGFFLLLAFIFLKAYNITPDWYPLEPLSKISAYPKGSNLGYWITYSETASFLLTIILLYIGFNWYRHKGIKSAFLGNGKRIAGLVAILIIVGGLLSYVLYPKTYSSYNKTVVCGNIDSDRDVKTIYITDNFIGDTLAIIPVENKKFYAEIKKNVPLDSYNVTFDEIGRVPTIFSNNDSIHIDFKLIKSAMDVVITGTRLPENQSDKEVGLRSSASYYIGQNTFLEDPDFITNQIVDDWEESISNSKTFKTVDNYIPKSDFTDKKQKLMSVQYLNLWNSFIQKRAALYPDKETPETEGIKKIKEMITLNDESLLTNDDYVRYVISQLTINNKEDIDDDTKAFKAIEKLPAGPFKDKMLFSQMDKSIEEASKTSERDTLITQYNKLFTNKKFAAIIANKARIIEKLSSGKQAPQLEAMTLDNQAISLADLKGKFVVIDVWATWCGPCKYESPYFDKMAIKYKNEPVQFVAASIDDDIKKWFIDAKSKSKSVLQIHLNDKKKFHDEYNVSGIPRFILIDPDGNLVEVEMPRPSEKQFEKVLRNALGLDEKK</sequence>
<feature type="transmembrane region" description="Helical" evidence="5">
    <location>
        <begin position="20"/>
        <end position="42"/>
    </location>
</feature>
<keyword evidence="5" id="KW-0812">Transmembrane</keyword>
<feature type="transmembrane region" description="Helical" evidence="5">
    <location>
        <begin position="110"/>
        <end position="134"/>
    </location>
</feature>
<dbReference type="GO" id="GO:0030313">
    <property type="term" value="C:cell envelope"/>
    <property type="evidence" value="ECO:0007669"/>
    <property type="project" value="UniProtKB-SubCell"/>
</dbReference>
<evidence type="ECO:0000256" key="1">
    <source>
        <dbReference type="ARBA" id="ARBA00004196"/>
    </source>
</evidence>
<feature type="transmembrane region" description="Helical" evidence="5">
    <location>
        <begin position="54"/>
        <end position="79"/>
    </location>
</feature>
<accession>A0A6N8HDG7</accession>
<dbReference type="CDD" id="cd21809">
    <property type="entry name" value="ABC-2_lan_permease-like"/>
    <property type="match status" value="1"/>
</dbReference>
<keyword evidence="5" id="KW-0472">Membrane</keyword>
<dbReference type="Gene3D" id="3.40.30.10">
    <property type="entry name" value="Glutaredoxin"/>
    <property type="match status" value="1"/>
</dbReference>
<dbReference type="Pfam" id="PF12730">
    <property type="entry name" value="ABC2_membrane_4"/>
    <property type="match status" value="1"/>
</dbReference>
<dbReference type="InterPro" id="IPR013740">
    <property type="entry name" value="Redoxin"/>
</dbReference>
<comment type="caution">
    <text evidence="7">The sequence shown here is derived from an EMBL/GenBank/DDBJ whole genome shotgun (WGS) entry which is preliminary data.</text>
</comment>
<dbReference type="SUPFAM" id="SSF52833">
    <property type="entry name" value="Thioredoxin-like"/>
    <property type="match status" value="1"/>
</dbReference>
<evidence type="ECO:0000256" key="3">
    <source>
        <dbReference type="ARBA" id="ARBA00023157"/>
    </source>
</evidence>
<evidence type="ECO:0000313" key="8">
    <source>
        <dbReference type="Proteomes" id="UP000433945"/>
    </source>
</evidence>
<keyword evidence="4" id="KW-0676">Redox-active center</keyword>
<evidence type="ECO:0000256" key="4">
    <source>
        <dbReference type="ARBA" id="ARBA00023284"/>
    </source>
</evidence>
<keyword evidence="2" id="KW-0201">Cytochrome c-type biogenesis</keyword>
<comment type="subcellular location">
    <subcellularLocation>
        <location evidence="1">Cell envelope</location>
    </subcellularLocation>
</comment>
<dbReference type="InterPro" id="IPR013766">
    <property type="entry name" value="Thioredoxin_domain"/>
</dbReference>
<dbReference type="OrthoDB" id="743079at2"/>
<dbReference type="PANTHER" id="PTHR42852:SF6">
    <property type="entry name" value="THIOL:DISULFIDE INTERCHANGE PROTEIN DSBE"/>
    <property type="match status" value="1"/>
</dbReference>
<gene>
    <name evidence="7" type="ORF">GN157_06970</name>
</gene>
<dbReference type="Proteomes" id="UP000433945">
    <property type="component" value="Unassembled WGS sequence"/>
</dbReference>
<dbReference type="AlphaFoldDB" id="A0A6N8HDG7"/>
<dbReference type="GO" id="GO:0017004">
    <property type="term" value="P:cytochrome complex assembly"/>
    <property type="evidence" value="ECO:0007669"/>
    <property type="project" value="UniProtKB-KW"/>
</dbReference>
<dbReference type="PROSITE" id="PS00194">
    <property type="entry name" value="THIOREDOXIN_1"/>
    <property type="match status" value="1"/>
</dbReference>
<feature type="domain" description="Thioredoxin" evidence="6">
    <location>
        <begin position="591"/>
        <end position="730"/>
    </location>
</feature>
<keyword evidence="3" id="KW-1015">Disulfide bond</keyword>
<dbReference type="GO" id="GO:0016491">
    <property type="term" value="F:oxidoreductase activity"/>
    <property type="evidence" value="ECO:0007669"/>
    <property type="project" value="InterPro"/>
</dbReference>
<dbReference type="InterPro" id="IPR050553">
    <property type="entry name" value="Thioredoxin_ResA/DsbE_sf"/>
</dbReference>
<dbReference type="RefSeq" id="WP_157482449.1">
    <property type="nucleotide sequence ID" value="NZ_WOWP01000021.1"/>
</dbReference>
<name>A0A6N8HDG7_9FLAO</name>
<protein>
    <submittedName>
        <fullName evidence="7">Redoxin family protein</fullName>
    </submittedName>
</protein>
<feature type="transmembrane region" description="Helical" evidence="5">
    <location>
        <begin position="154"/>
        <end position="175"/>
    </location>
</feature>
<organism evidence="7 8">
    <name type="scientific">Flavobacterium rakeshii</name>
    <dbReference type="NCBI Taxonomy" id="1038845"/>
    <lineage>
        <taxon>Bacteria</taxon>
        <taxon>Pseudomonadati</taxon>
        <taxon>Bacteroidota</taxon>
        <taxon>Flavobacteriia</taxon>
        <taxon>Flavobacteriales</taxon>
        <taxon>Flavobacteriaceae</taxon>
        <taxon>Flavobacterium</taxon>
    </lineage>
</organism>
<dbReference type="InterPro" id="IPR017937">
    <property type="entry name" value="Thioredoxin_CS"/>
</dbReference>
<dbReference type="Pfam" id="PF08534">
    <property type="entry name" value="Redoxin"/>
    <property type="match status" value="1"/>
</dbReference>
<dbReference type="CDD" id="cd02966">
    <property type="entry name" value="TlpA_like_family"/>
    <property type="match status" value="1"/>
</dbReference>
<dbReference type="InterPro" id="IPR036249">
    <property type="entry name" value="Thioredoxin-like_sf"/>
</dbReference>
<keyword evidence="8" id="KW-1185">Reference proteome</keyword>
<dbReference type="PROSITE" id="PS51352">
    <property type="entry name" value="THIOREDOXIN_2"/>
    <property type="match status" value="1"/>
</dbReference>
<evidence type="ECO:0000259" key="6">
    <source>
        <dbReference type="PROSITE" id="PS51352"/>
    </source>
</evidence>
<evidence type="ECO:0000313" key="7">
    <source>
        <dbReference type="EMBL" id="MUV03446.1"/>
    </source>
</evidence>